<gene>
    <name evidence="3" type="ORF">scyTo_0017100</name>
</gene>
<dbReference type="Proteomes" id="UP000288216">
    <property type="component" value="Unassembled WGS sequence"/>
</dbReference>
<dbReference type="InterPro" id="IPR051756">
    <property type="entry name" value="Centrosomal_MT-associated"/>
</dbReference>
<dbReference type="GO" id="GO:0042802">
    <property type="term" value="F:identical protein binding"/>
    <property type="evidence" value="ECO:0007669"/>
    <property type="project" value="InterPro"/>
</dbReference>
<evidence type="ECO:0000313" key="4">
    <source>
        <dbReference type="Proteomes" id="UP000288216"/>
    </source>
</evidence>
<name>A0A401Q474_SCYTO</name>
<comment type="caution">
    <text evidence="3">The sequence shown here is derived from an EMBL/GenBank/DDBJ whole genome shotgun (WGS) entry which is preliminary data.</text>
</comment>
<dbReference type="PANTHER" id="PTHR19336:SF10">
    <property type="entry name" value="CENTROSOMAL PROTEIN CEP57L1"/>
    <property type="match status" value="1"/>
</dbReference>
<evidence type="ECO:0000313" key="3">
    <source>
        <dbReference type="EMBL" id="GCB80185.1"/>
    </source>
</evidence>
<proteinExistence type="predicted"/>
<feature type="coiled-coil region" evidence="1">
    <location>
        <begin position="126"/>
        <end position="174"/>
    </location>
</feature>
<dbReference type="GO" id="GO:0005813">
    <property type="term" value="C:centrosome"/>
    <property type="evidence" value="ECO:0007669"/>
    <property type="project" value="TreeGrafter"/>
</dbReference>
<organism evidence="3 4">
    <name type="scientific">Scyliorhinus torazame</name>
    <name type="common">Cloudy catshark</name>
    <name type="synonym">Catulus torazame</name>
    <dbReference type="NCBI Taxonomy" id="75743"/>
    <lineage>
        <taxon>Eukaryota</taxon>
        <taxon>Metazoa</taxon>
        <taxon>Chordata</taxon>
        <taxon>Craniata</taxon>
        <taxon>Vertebrata</taxon>
        <taxon>Chondrichthyes</taxon>
        <taxon>Elasmobranchii</taxon>
        <taxon>Galeomorphii</taxon>
        <taxon>Galeoidea</taxon>
        <taxon>Carcharhiniformes</taxon>
        <taxon>Scyliorhinidae</taxon>
        <taxon>Scyliorhinus</taxon>
    </lineage>
</organism>
<keyword evidence="1" id="KW-0175">Coiled coil</keyword>
<reference evidence="3 4" key="1">
    <citation type="journal article" date="2018" name="Nat. Ecol. Evol.">
        <title>Shark genomes provide insights into elasmobranch evolution and the origin of vertebrates.</title>
        <authorList>
            <person name="Hara Y"/>
            <person name="Yamaguchi K"/>
            <person name="Onimaru K"/>
            <person name="Kadota M"/>
            <person name="Koyanagi M"/>
            <person name="Keeley SD"/>
            <person name="Tatsumi K"/>
            <person name="Tanaka K"/>
            <person name="Motone F"/>
            <person name="Kageyama Y"/>
            <person name="Nozu R"/>
            <person name="Adachi N"/>
            <person name="Nishimura O"/>
            <person name="Nakagawa R"/>
            <person name="Tanegashima C"/>
            <person name="Kiyatake I"/>
            <person name="Matsumoto R"/>
            <person name="Murakumo K"/>
            <person name="Nishida K"/>
            <person name="Terakita A"/>
            <person name="Kuratani S"/>
            <person name="Sato K"/>
            <person name="Hyodo S Kuraku.S."/>
        </authorList>
    </citation>
    <scope>NUCLEOTIDE SEQUENCE [LARGE SCALE GENOMIC DNA]</scope>
</reference>
<protein>
    <recommendedName>
        <fullName evidence="2">Cep57 centrosome localisation domain-containing protein</fullName>
    </recommendedName>
</protein>
<dbReference type="InterPro" id="IPR025913">
    <property type="entry name" value="Cep57_CLD"/>
</dbReference>
<dbReference type="Pfam" id="PF14073">
    <property type="entry name" value="Cep57_CLD"/>
    <property type="match status" value="1"/>
</dbReference>
<dbReference type="STRING" id="75743.A0A401Q474"/>
<sequence length="192" mass="21858">MIDELKNGDTEINSALEKELQSKSMEFTFKRGYVGSPLHSLENIPQTSLDVQQKPVPPHVTITGSRNRDKADVISHAANGKAIVSALKNLQEKIRCLEKRKTVPTSRLEYPMASLQMDRQWNPAELQSKLEKLEILEQECLKVNATQTRAESKINELEQKLQEEEHQRKLIQDKAAQCIPGIYQLEADKLVQ</sequence>
<feature type="domain" description="Cep57 centrosome localisation" evidence="2">
    <location>
        <begin position="113"/>
        <end position="177"/>
    </location>
</feature>
<evidence type="ECO:0000256" key="1">
    <source>
        <dbReference type="SAM" id="Coils"/>
    </source>
</evidence>
<dbReference type="PANTHER" id="PTHR19336">
    <property type="entry name" value="UNCHARACTERIZED DUF1167"/>
    <property type="match status" value="1"/>
</dbReference>
<dbReference type="GO" id="GO:0008017">
    <property type="term" value="F:microtubule binding"/>
    <property type="evidence" value="ECO:0007669"/>
    <property type="project" value="TreeGrafter"/>
</dbReference>
<dbReference type="EMBL" id="BFAA01010830">
    <property type="protein sequence ID" value="GCB80185.1"/>
    <property type="molecule type" value="Genomic_DNA"/>
</dbReference>
<dbReference type="GO" id="GO:0043015">
    <property type="term" value="F:gamma-tubulin binding"/>
    <property type="evidence" value="ECO:0007669"/>
    <property type="project" value="InterPro"/>
</dbReference>
<accession>A0A401Q474</accession>
<evidence type="ECO:0000259" key="2">
    <source>
        <dbReference type="Pfam" id="PF14073"/>
    </source>
</evidence>
<keyword evidence="4" id="KW-1185">Reference proteome</keyword>
<dbReference type="AlphaFoldDB" id="A0A401Q474"/>